<gene>
    <name evidence="2" type="ORF">G3446_14560</name>
</gene>
<dbReference type="PANTHER" id="PTHR36152:SF1">
    <property type="entry name" value="UBIQUITIN-LIKE DOMAIN-CONTAINING PROTEIN"/>
    <property type="match status" value="1"/>
</dbReference>
<evidence type="ECO:0000313" key="2">
    <source>
        <dbReference type="EMBL" id="NEV63094.1"/>
    </source>
</evidence>
<organism evidence="2 3">
    <name type="scientific">Thiorhodococcus minor</name>
    <dbReference type="NCBI Taxonomy" id="57489"/>
    <lineage>
        <taxon>Bacteria</taxon>
        <taxon>Pseudomonadati</taxon>
        <taxon>Pseudomonadota</taxon>
        <taxon>Gammaproteobacteria</taxon>
        <taxon>Chromatiales</taxon>
        <taxon>Chromatiaceae</taxon>
        <taxon>Thiorhodococcus</taxon>
    </lineage>
</organism>
<sequence length="160" mass="17487">MILLDFEQVISGDAQQSGHENWINLTSIQLGVARTITVSGSGKDRETSTPNFSEVACSKDADISSNELFAQSIYGKKICEKAIVHFIQTGGEGADQVYMEYELYEPIVSSYSISSGGERPMESFTISFTKIIQKYTQFDSGGTQTQATDKGFDLKTGLPT</sequence>
<evidence type="ECO:0000256" key="1">
    <source>
        <dbReference type="SAM" id="MobiDB-lite"/>
    </source>
</evidence>
<protein>
    <submittedName>
        <fullName evidence="2">Type VI secretion system tube protein Hcp</fullName>
    </submittedName>
</protein>
<proteinExistence type="predicted"/>
<dbReference type="InterPro" id="IPR008514">
    <property type="entry name" value="T6SS_Hcp"/>
</dbReference>
<reference evidence="2 3" key="1">
    <citation type="submission" date="2020-02" db="EMBL/GenBank/DDBJ databases">
        <title>Genome sequences of Thiorhodococcus mannitoliphagus and Thiorhodococcus minor, purple sulfur photosynthetic bacteria in the gammaproteobacterial family, Chromatiaceae.</title>
        <authorList>
            <person name="Aviles F.A."/>
            <person name="Meyer T.E."/>
            <person name="Kyndt J.A."/>
        </authorList>
    </citation>
    <scope>NUCLEOTIDE SEQUENCE [LARGE SCALE GENOMIC DNA]</scope>
    <source>
        <strain evidence="2 3">DSM 11518</strain>
    </source>
</reference>
<comment type="caution">
    <text evidence="2">The sequence shown here is derived from an EMBL/GenBank/DDBJ whole genome shotgun (WGS) entry which is preliminary data.</text>
</comment>
<dbReference type="EMBL" id="JAAIJQ010000041">
    <property type="protein sequence ID" value="NEV63094.1"/>
    <property type="molecule type" value="Genomic_DNA"/>
</dbReference>
<accession>A0A6M0K1A0</accession>
<dbReference type="RefSeq" id="WP_164453556.1">
    <property type="nucleotide sequence ID" value="NZ_JAAIJQ010000041.1"/>
</dbReference>
<evidence type="ECO:0000313" key="3">
    <source>
        <dbReference type="Proteomes" id="UP000483379"/>
    </source>
</evidence>
<dbReference type="PANTHER" id="PTHR36152">
    <property type="entry name" value="CYTOPLASMIC PROTEIN-RELATED"/>
    <property type="match status" value="1"/>
</dbReference>
<feature type="region of interest" description="Disordered" evidence="1">
    <location>
        <begin position="141"/>
        <end position="160"/>
    </location>
</feature>
<dbReference type="Gene3D" id="2.30.110.20">
    <property type="entry name" value="Hcp1-like"/>
    <property type="match status" value="1"/>
</dbReference>
<dbReference type="SUPFAM" id="SSF141452">
    <property type="entry name" value="Hcp1-like"/>
    <property type="match status" value="1"/>
</dbReference>
<dbReference type="InterPro" id="IPR053165">
    <property type="entry name" value="HSI-I_assembly_Hcp1"/>
</dbReference>
<dbReference type="AlphaFoldDB" id="A0A6M0K1A0"/>
<keyword evidence="3" id="KW-1185">Reference proteome</keyword>
<dbReference type="Pfam" id="PF05638">
    <property type="entry name" value="T6SS_HCP"/>
    <property type="match status" value="1"/>
</dbReference>
<dbReference type="Proteomes" id="UP000483379">
    <property type="component" value="Unassembled WGS sequence"/>
</dbReference>
<dbReference type="InterPro" id="IPR036624">
    <property type="entry name" value="Hcp1-lik_sf"/>
</dbReference>
<name>A0A6M0K1A0_9GAMM</name>